<organism evidence="1 2">
    <name type="scientific">Calocera viscosa (strain TUFC12733)</name>
    <dbReference type="NCBI Taxonomy" id="1330018"/>
    <lineage>
        <taxon>Eukaryota</taxon>
        <taxon>Fungi</taxon>
        <taxon>Dikarya</taxon>
        <taxon>Basidiomycota</taxon>
        <taxon>Agaricomycotina</taxon>
        <taxon>Dacrymycetes</taxon>
        <taxon>Dacrymycetales</taxon>
        <taxon>Dacrymycetaceae</taxon>
        <taxon>Calocera</taxon>
    </lineage>
</organism>
<reference evidence="1 2" key="1">
    <citation type="journal article" date="2016" name="Mol. Biol. Evol.">
        <title>Comparative Genomics of Early-Diverging Mushroom-Forming Fungi Provides Insights into the Origins of Lignocellulose Decay Capabilities.</title>
        <authorList>
            <person name="Nagy L.G."/>
            <person name="Riley R."/>
            <person name="Tritt A."/>
            <person name="Adam C."/>
            <person name="Daum C."/>
            <person name="Floudas D."/>
            <person name="Sun H."/>
            <person name="Yadav J.S."/>
            <person name="Pangilinan J."/>
            <person name="Larsson K.H."/>
            <person name="Matsuura K."/>
            <person name="Barry K."/>
            <person name="Labutti K."/>
            <person name="Kuo R."/>
            <person name="Ohm R.A."/>
            <person name="Bhattacharya S.S."/>
            <person name="Shirouzu T."/>
            <person name="Yoshinaga Y."/>
            <person name="Martin F.M."/>
            <person name="Grigoriev I.V."/>
            <person name="Hibbett D.S."/>
        </authorList>
    </citation>
    <scope>NUCLEOTIDE SEQUENCE [LARGE SCALE GENOMIC DNA]</scope>
    <source>
        <strain evidence="1 2">TUFC12733</strain>
    </source>
</reference>
<dbReference type="EMBL" id="KV417294">
    <property type="protein sequence ID" value="KZO94464.1"/>
    <property type="molecule type" value="Genomic_DNA"/>
</dbReference>
<evidence type="ECO:0000313" key="2">
    <source>
        <dbReference type="Proteomes" id="UP000076738"/>
    </source>
</evidence>
<proteinExistence type="predicted"/>
<dbReference type="AlphaFoldDB" id="A0A167KBA4"/>
<sequence length="82" mass="9516">MPLPARFTSLYRITLRATTASVRHNVAATRNIRALYKPEFEEAAKVVKELESQAGPDEAKEKWYAEWEERSMSLSHFRSGRF</sequence>
<accession>A0A167KBA4</accession>
<gene>
    <name evidence="1" type="ORF">CALVIDRAFT_538920</name>
</gene>
<evidence type="ECO:0000313" key="1">
    <source>
        <dbReference type="EMBL" id="KZO94464.1"/>
    </source>
</evidence>
<keyword evidence="2" id="KW-1185">Reference proteome</keyword>
<protein>
    <submittedName>
        <fullName evidence="1">Uncharacterized protein</fullName>
    </submittedName>
</protein>
<name>A0A167KBA4_CALVF</name>
<dbReference type="Proteomes" id="UP000076738">
    <property type="component" value="Unassembled WGS sequence"/>
</dbReference>
<dbReference type="OrthoDB" id="2770090at2759"/>